<dbReference type="eggNOG" id="ENOG5033AYW">
    <property type="taxonomic scope" value="Bacteria"/>
</dbReference>
<dbReference type="RefSeq" id="WP_013126853.1">
    <property type="nucleotide sequence ID" value="NC_014158.1"/>
</dbReference>
<name>D5UQ61_TSUPD</name>
<dbReference type="KEGG" id="tpr:Tpau_2222"/>
<accession>D5UQ61</accession>
<reference evidence="2" key="1">
    <citation type="submission" date="2010-03" db="EMBL/GenBank/DDBJ databases">
        <title>The complete chromosome of Tsukamurella paurometabola DSM 20162.</title>
        <authorList>
            <consortium name="US DOE Joint Genome Institute (JGI-PGF)"/>
            <person name="Lucas S."/>
            <person name="Copeland A."/>
            <person name="Lapidus A."/>
            <person name="Glavina del Rio T."/>
            <person name="Dalin E."/>
            <person name="Tice H."/>
            <person name="Bruce D."/>
            <person name="Goodwin L."/>
            <person name="Pitluck S."/>
            <person name="Kyrpides N."/>
            <person name="Mavromatis K."/>
            <person name="Ivanova N."/>
            <person name="Mikhailova N."/>
            <person name="Munk A.C."/>
            <person name="Brettin T."/>
            <person name="Detter J.C."/>
            <person name="Tapia R."/>
            <person name="Han C."/>
            <person name="Larimer F."/>
            <person name="Land M."/>
            <person name="Hauser L."/>
            <person name="Markowitz V."/>
            <person name="Cheng J.-F."/>
            <person name="Hugenholtz P."/>
            <person name="Woyke T."/>
            <person name="Wu D."/>
            <person name="Jando M."/>
            <person name="Brambilla E."/>
            <person name="Klenk H.-P."/>
            <person name="Eisen J.A."/>
        </authorList>
    </citation>
    <scope>NUCLEOTIDE SEQUENCE [LARGE SCALE GENOMIC DNA]</scope>
    <source>
        <strain evidence="2">ATCC 8368 / DSM 20162 / CCUG 35730 / CIP 100753 / JCM 10117 / KCTC 9821 / NBRC 16120 / NCIMB 702349 / NCTC 13040</strain>
    </source>
</reference>
<reference evidence="1 2" key="2">
    <citation type="journal article" date="2011" name="Stand. Genomic Sci.">
        <title>Complete genome sequence of Tsukamurella paurometabola type strain (no. 33).</title>
        <authorList>
            <person name="Munk A.C."/>
            <person name="Lapidus A."/>
            <person name="Lucas S."/>
            <person name="Nolan M."/>
            <person name="Tice H."/>
            <person name="Cheng J.F."/>
            <person name="Del Rio T.G."/>
            <person name="Goodwin L."/>
            <person name="Pitluck S."/>
            <person name="Liolios K."/>
            <person name="Huntemann M."/>
            <person name="Ivanova N."/>
            <person name="Mavromatis K."/>
            <person name="Mikhailova N."/>
            <person name="Pati A."/>
            <person name="Chen A."/>
            <person name="Palaniappan K."/>
            <person name="Tapia R."/>
            <person name="Han C."/>
            <person name="Land M."/>
            <person name="Hauser L."/>
            <person name="Chang Y.J."/>
            <person name="Jeffries C.D."/>
            <person name="Brettin T."/>
            <person name="Yasawong M."/>
            <person name="Brambilla E.M."/>
            <person name="Rohde M."/>
            <person name="Sikorski J."/>
            <person name="Goker M."/>
            <person name="Detter J.C."/>
            <person name="Woyke T."/>
            <person name="Bristow J."/>
            <person name="Eisen J.A."/>
            <person name="Markowitz V."/>
            <person name="Hugenholtz P."/>
            <person name="Kyrpides N.C."/>
            <person name="Klenk H.P."/>
        </authorList>
    </citation>
    <scope>NUCLEOTIDE SEQUENCE [LARGE SCALE GENOMIC DNA]</scope>
    <source>
        <strain evidence="2">ATCC 8368 / DSM 20162 / CCUG 35730 / CIP 100753 / JCM 10117 / KCTC 9821 / NBRC 16120 / NCIMB 702349 / NCTC 13040</strain>
    </source>
</reference>
<proteinExistence type="predicted"/>
<dbReference type="HOGENOM" id="CLU_088920_0_0_11"/>
<evidence type="ECO:0000313" key="1">
    <source>
        <dbReference type="EMBL" id="ADG78831.1"/>
    </source>
</evidence>
<dbReference type="Proteomes" id="UP000001213">
    <property type="component" value="Chromosome"/>
</dbReference>
<keyword evidence="2" id="KW-1185">Reference proteome</keyword>
<dbReference type="AlphaFoldDB" id="D5UQ61"/>
<organism evidence="1 2">
    <name type="scientific">Tsukamurella paurometabola (strain ATCC 8368 / DSM 20162 / CCUG 35730 / CIP 100753 / JCM 10117 / KCTC 9821 / NBRC 16120 / NCIMB 702349 / NCTC 13040)</name>
    <name type="common">Corynebacterium paurometabolum</name>
    <dbReference type="NCBI Taxonomy" id="521096"/>
    <lineage>
        <taxon>Bacteria</taxon>
        <taxon>Bacillati</taxon>
        <taxon>Actinomycetota</taxon>
        <taxon>Actinomycetes</taxon>
        <taxon>Mycobacteriales</taxon>
        <taxon>Tsukamurellaceae</taxon>
        <taxon>Tsukamurella</taxon>
    </lineage>
</organism>
<dbReference type="EMBL" id="CP001966">
    <property type="protein sequence ID" value="ADG78831.1"/>
    <property type="molecule type" value="Genomic_DNA"/>
</dbReference>
<sequence length="256" mass="28007">MTPRITTSINNTVIEQGDIDAWESRRARAVVRKLARHLGQRGFREATGDNPANLVALPADDLRAALTAAKLALGPVGTYAMLKRELAASERVARVGARQRRFAFAHTSIRVEDVSADGFARWFTSLVDEDRRVQMLSACPDHYLLRRTPSGHQEVVETTGGAPAASRFVVDYTATTGVAIPSDSTFPLQIAGEARLDDGPVIGGVRHQLRDRGGAMEASLSVQFPALTPRRLLRAHEWHLACEFGNWARAYAAEQP</sequence>
<dbReference type="STRING" id="521096.Tpau_2222"/>
<protein>
    <submittedName>
        <fullName evidence="1">Uncharacterized protein</fullName>
    </submittedName>
</protein>
<evidence type="ECO:0000313" key="2">
    <source>
        <dbReference type="Proteomes" id="UP000001213"/>
    </source>
</evidence>
<gene>
    <name evidence="1" type="ordered locus">Tpau_2222</name>
</gene>